<comment type="caution">
    <text evidence="2">The sequence shown here is derived from an EMBL/GenBank/DDBJ whole genome shotgun (WGS) entry which is preliminary data.</text>
</comment>
<proteinExistence type="predicted"/>
<keyword evidence="3" id="KW-1185">Reference proteome</keyword>
<dbReference type="EMBL" id="BMAT01011103">
    <property type="protein sequence ID" value="GFR66899.1"/>
    <property type="molecule type" value="Genomic_DNA"/>
</dbReference>
<evidence type="ECO:0000256" key="1">
    <source>
        <dbReference type="SAM" id="Phobius"/>
    </source>
</evidence>
<gene>
    <name evidence="2" type="ORF">ElyMa_005570000</name>
</gene>
<keyword evidence="1" id="KW-0472">Membrane</keyword>
<evidence type="ECO:0000313" key="3">
    <source>
        <dbReference type="Proteomes" id="UP000762676"/>
    </source>
</evidence>
<evidence type="ECO:0000313" key="2">
    <source>
        <dbReference type="EMBL" id="GFR66899.1"/>
    </source>
</evidence>
<feature type="transmembrane region" description="Helical" evidence="1">
    <location>
        <begin position="58"/>
        <end position="83"/>
    </location>
</feature>
<keyword evidence="1" id="KW-0812">Transmembrane</keyword>
<evidence type="ECO:0008006" key="4">
    <source>
        <dbReference type="Google" id="ProtNLM"/>
    </source>
</evidence>
<feature type="transmembrane region" description="Helical" evidence="1">
    <location>
        <begin position="16"/>
        <end position="38"/>
    </location>
</feature>
<protein>
    <recommendedName>
        <fullName evidence="4">G-protein coupled receptors family 1 profile domain-containing protein</fullName>
    </recommendedName>
</protein>
<dbReference type="AlphaFoldDB" id="A0AAV4F0S3"/>
<keyword evidence="1" id="KW-1133">Transmembrane helix</keyword>
<name>A0AAV4F0S3_9GAST</name>
<dbReference type="Proteomes" id="UP000762676">
    <property type="component" value="Unassembled WGS sequence"/>
</dbReference>
<organism evidence="2 3">
    <name type="scientific">Elysia marginata</name>
    <dbReference type="NCBI Taxonomy" id="1093978"/>
    <lineage>
        <taxon>Eukaryota</taxon>
        <taxon>Metazoa</taxon>
        <taxon>Spiralia</taxon>
        <taxon>Lophotrochozoa</taxon>
        <taxon>Mollusca</taxon>
        <taxon>Gastropoda</taxon>
        <taxon>Heterobranchia</taxon>
        <taxon>Euthyneura</taxon>
        <taxon>Panpulmonata</taxon>
        <taxon>Sacoglossa</taxon>
        <taxon>Placobranchoidea</taxon>
        <taxon>Plakobranchidae</taxon>
        <taxon>Elysia</taxon>
    </lineage>
</organism>
<accession>A0AAV4F0S3</accession>
<reference evidence="2 3" key="1">
    <citation type="journal article" date="2021" name="Elife">
        <title>Chloroplast acquisition without the gene transfer in kleptoplastic sea slugs, Plakobranchus ocellatus.</title>
        <authorList>
            <person name="Maeda T."/>
            <person name="Takahashi S."/>
            <person name="Yoshida T."/>
            <person name="Shimamura S."/>
            <person name="Takaki Y."/>
            <person name="Nagai Y."/>
            <person name="Toyoda A."/>
            <person name="Suzuki Y."/>
            <person name="Arimoto A."/>
            <person name="Ishii H."/>
            <person name="Satoh N."/>
            <person name="Nishiyama T."/>
            <person name="Hasebe M."/>
            <person name="Maruyama T."/>
            <person name="Minagawa J."/>
            <person name="Obokata J."/>
            <person name="Shigenobu S."/>
        </authorList>
    </citation>
    <scope>NUCLEOTIDE SEQUENCE [LARGE SCALE GENOMIC DNA]</scope>
</reference>
<sequence>MNLVSAKYRETTSTKFAISVCTGLSSMIMNAVLITAFFHRTTTLDLMVKVKTTYNMHWSLMLYSTGASFYCVIHVLLIVEIYFAKRKYNARSFCFSYNDYPESAPLTKEKNPKAVPINVI</sequence>